<reference evidence="2 3" key="1">
    <citation type="submission" date="2021-06" db="EMBL/GenBank/DDBJ databases">
        <title>Caerostris extrusa draft genome.</title>
        <authorList>
            <person name="Kono N."/>
            <person name="Arakawa K."/>
        </authorList>
    </citation>
    <scope>NUCLEOTIDE SEQUENCE [LARGE SCALE GENOMIC DNA]</scope>
</reference>
<keyword evidence="1" id="KW-0472">Membrane</keyword>
<feature type="transmembrane region" description="Helical" evidence="1">
    <location>
        <begin position="45"/>
        <end position="67"/>
    </location>
</feature>
<evidence type="ECO:0000313" key="3">
    <source>
        <dbReference type="Proteomes" id="UP001054945"/>
    </source>
</evidence>
<protein>
    <submittedName>
        <fullName evidence="2">Uncharacterized protein</fullName>
    </submittedName>
</protein>
<accession>A0AAV4S3A1</accession>
<evidence type="ECO:0000256" key="1">
    <source>
        <dbReference type="SAM" id="Phobius"/>
    </source>
</evidence>
<comment type="caution">
    <text evidence="2">The sequence shown here is derived from an EMBL/GenBank/DDBJ whole genome shotgun (WGS) entry which is preliminary data.</text>
</comment>
<gene>
    <name evidence="2" type="ORF">CEXT_653141</name>
</gene>
<keyword evidence="1" id="KW-0812">Transmembrane</keyword>
<keyword evidence="3" id="KW-1185">Reference proteome</keyword>
<dbReference type="Proteomes" id="UP001054945">
    <property type="component" value="Unassembled WGS sequence"/>
</dbReference>
<organism evidence="2 3">
    <name type="scientific">Caerostris extrusa</name>
    <name type="common">Bark spider</name>
    <name type="synonym">Caerostris bankana</name>
    <dbReference type="NCBI Taxonomy" id="172846"/>
    <lineage>
        <taxon>Eukaryota</taxon>
        <taxon>Metazoa</taxon>
        <taxon>Ecdysozoa</taxon>
        <taxon>Arthropoda</taxon>
        <taxon>Chelicerata</taxon>
        <taxon>Arachnida</taxon>
        <taxon>Araneae</taxon>
        <taxon>Araneomorphae</taxon>
        <taxon>Entelegynae</taxon>
        <taxon>Araneoidea</taxon>
        <taxon>Araneidae</taxon>
        <taxon>Caerostris</taxon>
    </lineage>
</organism>
<dbReference type="AlphaFoldDB" id="A0AAV4S3A1"/>
<sequence length="211" mass="23458">MVENRSLIVDDVFAQFLVYVKQRNSDDSLRCFRAYGRLLDKSRGCLRLLAALSVLMGAYWVEVVAALLEGPYFYSTFSSYNVDDRKLISDSLATLSVLMGAYWAEVIGSSFGADGCLLGRSRGGFIRVTHFYSTLSSYNVDDRKLISDSLAALFGVDGCLLGRSRGGFIRVTHFYSTFSSYNVDDRKLISDSLAALLVLMGAYWAEVGRVY</sequence>
<name>A0AAV4S3A1_CAEEX</name>
<evidence type="ECO:0000313" key="2">
    <source>
        <dbReference type="EMBL" id="GIY27005.1"/>
    </source>
</evidence>
<proteinExistence type="predicted"/>
<dbReference type="EMBL" id="BPLR01008758">
    <property type="protein sequence ID" value="GIY27005.1"/>
    <property type="molecule type" value="Genomic_DNA"/>
</dbReference>
<keyword evidence="1" id="KW-1133">Transmembrane helix</keyword>